<reference evidence="1" key="1">
    <citation type="journal article" date="2020" name="Ecol. Evol.">
        <title>Genome structure and content of the rice root-knot nematode (Meloidogyne graminicola).</title>
        <authorList>
            <person name="Phan N.T."/>
            <person name="Danchin E.G.J."/>
            <person name="Klopp C."/>
            <person name="Perfus-Barbeoch L."/>
            <person name="Kozlowski D.K."/>
            <person name="Koutsovoulos G.D."/>
            <person name="Lopez-Roques C."/>
            <person name="Bouchez O."/>
            <person name="Zahm M."/>
            <person name="Besnard G."/>
            <person name="Bellafiore S."/>
        </authorList>
    </citation>
    <scope>NUCLEOTIDE SEQUENCE</scope>
    <source>
        <strain evidence="1">VN-18</strain>
    </source>
</reference>
<gene>
    <name evidence="1" type="ORF">Mgra_00001412</name>
</gene>
<name>A0A8S9ZZP8_9BILA</name>
<dbReference type="Proteomes" id="UP000605970">
    <property type="component" value="Unassembled WGS sequence"/>
</dbReference>
<organism evidence="1 2">
    <name type="scientific">Meloidogyne graminicola</name>
    <dbReference type="NCBI Taxonomy" id="189291"/>
    <lineage>
        <taxon>Eukaryota</taxon>
        <taxon>Metazoa</taxon>
        <taxon>Ecdysozoa</taxon>
        <taxon>Nematoda</taxon>
        <taxon>Chromadorea</taxon>
        <taxon>Rhabditida</taxon>
        <taxon>Tylenchina</taxon>
        <taxon>Tylenchomorpha</taxon>
        <taxon>Tylenchoidea</taxon>
        <taxon>Meloidogynidae</taxon>
        <taxon>Meloidogyninae</taxon>
        <taxon>Meloidogyne</taxon>
    </lineage>
</organism>
<dbReference type="OrthoDB" id="338650at2759"/>
<dbReference type="AlphaFoldDB" id="A0A8S9ZZP8"/>
<sequence length="265" mass="30216">MGNTIDFNKKKVNLKKYSSSLPSQRHKKINSDKLNKSTTINTTKKHLKTNNSLPSILSNKNSFVINNQEGLSNISTNLMNNQQQQNNLKININNHLKTTKPQRRRSAVELLQAIWKQRQRRDYRSVSSCSLLQIESHPNVIHADSLISLEASLKEPKSFDGLLRWGLLKVSVDTMAITALPLDCWLKERLKNWVQLSGHQGTIVPASNHSLWKKQPQGSHIESKAYSLIMLDPTLQGITPNFIREIQHRNEVFIEIQDLLAEAIS</sequence>
<proteinExistence type="predicted"/>
<evidence type="ECO:0000313" key="2">
    <source>
        <dbReference type="Proteomes" id="UP000605970"/>
    </source>
</evidence>
<accession>A0A8S9ZZP8</accession>
<evidence type="ECO:0000313" key="1">
    <source>
        <dbReference type="EMBL" id="KAF7639181.1"/>
    </source>
</evidence>
<keyword evidence="1" id="KW-0418">Kinase</keyword>
<dbReference type="GO" id="GO:0016301">
    <property type="term" value="F:kinase activity"/>
    <property type="evidence" value="ECO:0007669"/>
    <property type="project" value="UniProtKB-KW"/>
</dbReference>
<keyword evidence="1" id="KW-0808">Transferase</keyword>
<comment type="caution">
    <text evidence="1">The sequence shown here is derived from an EMBL/GenBank/DDBJ whole genome shotgun (WGS) entry which is preliminary data.</text>
</comment>
<dbReference type="SUPFAM" id="SSF56104">
    <property type="entry name" value="SAICAR synthase-like"/>
    <property type="match status" value="1"/>
</dbReference>
<dbReference type="EMBL" id="JABEBT010000007">
    <property type="protein sequence ID" value="KAF7639181.1"/>
    <property type="molecule type" value="Genomic_DNA"/>
</dbReference>
<keyword evidence="2" id="KW-1185">Reference proteome</keyword>
<protein>
    <submittedName>
        <fullName evidence="1">Kinase</fullName>
    </submittedName>
</protein>